<dbReference type="InterPro" id="IPR036388">
    <property type="entry name" value="WH-like_DNA-bd_sf"/>
</dbReference>
<dbReference type="AlphaFoldDB" id="A0A1C2E3I0"/>
<evidence type="ECO:0000259" key="1">
    <source>
        <dbReference type="Pfam" id="PF21906"/>
    </source>
</evidence>
<reference evidence="2 3" key="1">
    <citation type="submission" date="2016-08" db="EMBL/GenBank/DDBJ databases">
        <title>Whole genome sequence of Mesorhizobium sp. strain UASWS1009 isolated from industrial sewage.</title>
        <authorList>
            <person name="Crovadore J."/>
            <person name="Calmin G."/>
            <person name="Chablais R."/>
            <person name="Cochard B."/>
            <person name="Lefort F."/>
        </authorList>
    </citation>
    <scope>NUCLEOTIDE SEQUENCE [LARGE SCALE GENOMIC DNA]</scope>
    <source>
        <strain evidence="2 3">UASWS1009</strain>
    </source>
</reference>
<dbReference type="PIRSF" id="PIRSF019423">
    <property type="entry name" value="NMN_biosyn"/>
    <property type="match status" value="1"/>
</dbReference>
<dbReference type="OrthoDB" id="9786141at2"/>
<name>A0A1C2E3I0_9HYPH</name>
<protein>
    <recommendedName>
        <fullName evidence="1">NrtR DNA-binding winged helix domain-containing protein</fullName>
    </recommendedName>
</protein>
<sequence>MQDQAATGSKAKRSSKAHDASVDLIAVVVAMTEHGPSVLAVGAGDALPSGPFEHGHRSLQSGLRGWVEHQTGHQLGYIEQLYTFADRDRIGEERQQRVISISYLALTRAEHSVGLRRRLWRSWYDFFPWEDHRTGVPTIISEVLEPRLLAWASEAGSEPMRRERQQRASFAFGLGGRDWNEELALQRYELLYEAALVEEATRGLGQTRSLPIPGTPMIADHRRILATGIGRLRSKIKYRPVVFELMPAVFTFLQLQRTVEALSGRLVHKPNFRRLIEQQDLVEETGQTTADTVGRPAKLYRFRHAVLDERVAAGTKLPLSRA</sequence>
<dbReference type="InterPro" id="IPR011213">
    <property type="entry name" value="NMN_biosyn"/>
</dbReference>
<dbReference type="EMBL" id="MDEO01000028">
    <property type="protein sequence ID" value="OCX21570.1"/>
    <property type="molecule type" value="Genomic_DNA"/>
</dbReference>
<dbReference type="InterPro" id="IPR015797">
    <property type="entry name" value="NUDIX_hydrolase-like_dom_sf"/>
</dbReference>
<evidence type="ECO:0000313" key="3">
    <source>
        <dbReference type="Proteomes" id="UP000094412"/>
    </source>
</evidence>
<dbReference type="InterPro" id="IPR054105">
    <property type="entry name" value="WHD_NrtR"/>
</dbReference>
<dbReference type="STRING" id="1566387.QV13_07050"/>
<dbReference type="InterPro" id="IPR036390">
    <property type="entry name" value="WH_DNA-bd_sf"/>
</dbReference>
<keyword evidence="3" id="KW-1185">Reference proteome</keyword>
<dbReference type="Gene3D" id="1.10.10.10">
    <property type="entry name" value="Winged helix-like DNA-binding domain superfamily/Winged helix DNA-binding domain"/>
    <property type="match status" value="1"/>
</dbReference>
<dbReference type="SUPFAM" id="SSF55811">
    <property type="entry name" value="Nudix"/>
    <property type="match status" value="1"/>
</dbReference>
<evidence type="ECO:0000313" key="2">
    <source>
        <dbReference type="EMBL" id="OCX21570.1"/>
    </source>
</evidence>
<proteinExistence type="predicted"/>
<organism evidence="2 3">
    <name type="scientific">Mesorhizobium hungaricum</name>
    <dbReference type="NCBI Taxonomy" id="1566387"/>
    <lineage>
        <taxon>Bacteria</taxon>
        <taxon>Pseudomonadati</taxon>
        <taxon>Pseudomonadota</taxon>
        <taxon>Alphaproteobacteria</taxon>
        <taxon>Hyphomicrobiales</taxon>
        <taxon>Phyllobacteriaceae</taxon>
        <taxon>Mesorhizobium</taxon>
    </lineage>
</organism>
<comment type="caution">
    <text evidence="2">The sequence shown here is derived from an EMBL/GenBank/DDBJ whole genome shotgun (WGS) entry which is preliminary data.</text>
</comment>
<accession>A0A1C2E3I0</accession>
<gene>
    <name evidence="2" type="ORF">QV13_07050</name>
</gene>
<feature type="domain" description="NrtR DNA-binding winged helix" evidence="1">
    <location>
        <begin position="242"/>
        <end position="302"/>
    </location>
</feature>
<dbReference type="SUPFAM" id="SSF46785">
    <property type="entry name" value="Winged helix' DNA-binding domain"/>
    <property type="match status" value="1"/>
</dbReference>
<dbReference type="Gene3D" id="3.90.79.10">
    <property type="entry name" value="Nucleoside Triphosphate Pyrophosphohydrolase"/>
    <property type="match status" value="1"/>
</dbReference>
<dbReference type="RefSeq" id="WP_065997099.1">
    <property type="nucleotide sequence ID" value="NZ_MDEO01000028.1"/>
</dbReference>
<dbReference type="Proteomes" id="UP000094412">
    <property type="component" value="Unassembled WGS sequence"/>
</dbReference>
<dbReference type="Pfam" id="PF21906">
    <property type="entry name" value="WHD_NrtR"/>
    <property type="match status" value="1"/>
</dbReference>